<dbReference type="Gene3D" id="3.10.310.10">
    <property type="entry name" value="Diaminopimelate Epimerase, Chain A, domain 1"/>
    <property type="match status" value="2"/>
</dbReference>
<dbReference type="EMBL" id="NGLE01000001">
    <property type="protein sequence ID" value="OTO10406.1"/>
    <property type="molecule type" value="Genomic_DNA"/>
</dbReference>
<comment type="similarity">
    <text evidence="1">Belongs to the PhzF family.</text>
</comment>
<dbReference type="PANTHER" id="PTHR13774">
    <property type="entry name" value="PHENAZINE BIOSYNTHESIS PROTEIN"/>
    <property type="match status" value="1"/>
</dbReference>
<accession>A0A242CJJ0</accession>
<feature type="active site" evidence="3">
    <location>
        <position position="46"/>
    </location>
</feature>
<dbReference type="SUPFAM" id="SSF54506">
    <property type="entry name" value="Diaminopimelate epimerase-like"/>
    <property type="match status" value="1"/>
</dbReference>
<keyword evidence="2" id="KW-0413">Isomerase</keyword>
<name>A0A242CJJ0_9ENTE</name>
<dbReference type="GO" id="GO:0016853">
    <property type="term" value="F:isomerase activity"/>
    <property type="evidence" value="ECO:0007669"/>
    <property type="project" value="UniProtKB-KW"/>
</dbReference>
<reference evidence="4 6" key="2">
    <citation type="submission" date="2018-07" db="EMBL/GenBank/DDBJ databases">
        <title>The Genome Sequence of Enterococcus sp. DIV0659b.</title>
        <authorList>
            <consortium name="The Broad Institute Genomics Platform"/>
            <consortium name="The Broad Institute Genomic Center for Infectious Diseases"/>
            <person name="Earl A."/>
            <person name="Manson A."/>
            <person name="Schwartman J."/>
            <person name="Gilmore M."/>
            <person name="Abouelleil A."/>
            <person name="Cao P."/>
            <person name="Chapman S."/>
            <person name="Cusick C."/>
            <person name="Shea T."/>
            <person name="Young S."/>
            <person name="Neafsey D."/>
            <person name="Nusbaum C."/>
            <person name="Birren B."/>
        </authorList>
    </citation>
    <scope>NUCLEOTIDE SEQUENCE [LARGE SCALE GENOMIC DNA]</scope>
    <source>
        <strain evidence="4 6">4G2_DIV0659</strain>
    </source>
</reference>
<dbReference type="GO" id="GO:0005737">
    <property type="term" value="C:cytoplasm"/>
    <property type="evidence" value="ECO:0007669"/>
    <property type="project" value="TreeGrafter"/>
</dbReference>
<dbReference type="Proteomes" id="UP000195139">
    <property type="component" value="Unassembled WGS sequence"/>
</dbReference>
<evidence type="ECO:0000313" key="5">
    <source>
        <dbReference type="EMBL" id="OTO10406.1"/>
    </source>
</evidence>
<dbReference type="NCBIfam" id="TIGR00654">
    <property type="entry name" value="PhzF_family"/>
    <property type="match status" value="1"/>
</dbReference>
<evidence type="ECO:0000256" key="1">
    <source>
        <dbReference type="ARBA" id="ARBA00008270"/>
    </source>
</evidence>
<evidence type="ECO:0000256" key="3">
    <source>
        <dbReference type="PIRSR" id="PIRSR016184-1"/>
    </source>
</evidence>
<dbReference type="RefSeq" id="WP_086330031.1">
    <property type="nucleotide sequence ID" value="NZ_NGLE02000001.1"/>
</dbReference>
<sequence>MRRTVLRIDAFTRTVNQGNPAGVVLNGDDYNSQEMQEIAREVGFNETVFICASEKADSKLRYFTPGHETPLCGHATMGAVFALSEGKGDRRLQIETGAGVLPVDYNDQDKKITMQQAKPKFLDFKGDRLALCKSLGIQLQDIHPDLPIQYGNTGSWTLLLPVVHSDVLDKMQPNSTDFPNILKEMPKSSIHPFALCSREAGTFYARHFSSPFSGTTEDSVTGTASGVMGAYSLNHIYTKEKNKEITIHQGKHVQSEGTVWVQVFREALGEHKVIISGNACYNGEFDVGRVD</sequence>
<organism evidence="5">
    <name type="scientific">Candidatus Enterococcus mansonii</name>
    <dbReference type="NCBI Taxonomy" id="1834181"/>
    <lineage>
        <taxon>Bacteria</taxon>
        <taxon>Bacillati</taxon>
        <taxon>Bacillota</taxon>
        <taxon>Bacilli</taxon>
        <taxon>Lactobacillales</taxon>
        <taxon>Enterococcaceae</taxon>
        <taxon>Enterococcus</taxon>
    </lineage>
</organism>
<dbReference type="PIRSF" id="PIRSF016184">
    <property type="entry name" value="PhzC_PhzF"/>
    <property type="match status" value="1"/>
</dbReference>
<dbReference type="OrthoDB" id="9788221at2"/>
<dbReference type="EMBL" id="NGLE02000001">
    <property type="protein sequence ID" value="MEI5995610.1"/>
    <property type="molecule type" value="Genomic_DNA"/>
</dbReference>
<proteinExistence type="inferred from homology"/>
<comment type="caution">
    <text evidence="5">The sequence shown here is derived from an EMBL/GenBank/DDBJ whole genome shotgun (WGS) entry which is preliminary data.</text>
</comment>
<evidence type="ECO:0000313" key="6">
    <source>
        <dbReference type="Proteomes" id="UP000195139"/>
    </source>
</evidence>
<dbReference type="STRING" id="1834181.A5880_001090"/>
<dbReference type="InterPro" id="IPR003719">
    <property type="entry name" value="Phenazine_PhzF-like"/>
</dbReference>
<reference evidence="5" key="1">
    <citation type="submission" date="2017-05" db="EMBL/GenBank/DDBJ databases">
        <title>The Genome Sequence of Enterococcus sp. 4G2_DIV0659.</title>
        <authorList>
            <consortium name="The Broad Institute Genomics Platform"/>
            <consortium name="The Broad Institute Genomic Center for Infectious Diseases"/>
            <person name="Earl A."/>
            <person name="Manson A."/>
            <person name="Schwartman J."/>
            <person name="Gilmore M."/>
            <person name="Abouelleil A."/>
            <person name="Cao P."/>
            <person name="Chapman S."/>
            <person name="Cusick C."/>
            <person name="Shea T."/>
            <person name="Young S."/>
            <person name="Neafsey D."/>
            <person name="Nusbaum C."/>
            <person name="Birren B."/>
        </authorList>
    </citation>
    <scope>NUCLEOTIDE SEQUENCE [LARGE SCALE GENOMIC DNA]</scope>
    <source>
        <strain evidence="5">4G2_DIV0659</strain>
    </source>
</reference>
<evidence type="ECO:0008006" key="7">
    <source>
        <dbReference type="Google" id="ProtNLM"/>
    </source>
</evidence>
<dbReference type="Pfam" id="PF02567">
    <property type="entry name" value="PhzC-PhzF"/>
    <property type="match status" value="1"/>
</dbReference>
<gene>
    <name evidence="5" type="ORF">A5880_001090</name>
    <name evidence="4" type="ORF">A5880_003201</name>
</gene>
<dbReference type="PANTHER" id="PTHR13774:SF17">
    <property type="entry name" value="PHENAZINE BIOSYNTHESIS-LIKE DOMAIN-CONTAINING PROTEIN"/>
    <property type="match status" value="1"/>
</dbReference>
<evidence type="ECO:0000256" key="2">
    <source>
        <dbReference type="ARBA" id="ARBA00023235"/>
    </source>
</evidence>
<dbReference type="AlphaFoldDB" id="A0A242CJJ0"/>
<keyword evidence="6" id="KW-1185">Reference proteome</keyword>
<evidence type="ECO:0000313" key="4">
    <source>
        <dbReference type="EMBL" id="MEI5995610.1"/>
    </source>
</evidence>
<protein>
    <recommendedName>
        <fullName evidence="7">PhzF family phenazine biosynthesis protein</fullName>
    </recommendedName>
</protein>